<dbReference type="PROSITE" id="PS51186">
    <property type="entry name" value="GNAT"/>
    <property type="match status" value="1"/>
</dbReference>
<dbReference type="EMBL" id="VFQE01000001">
    <property type="protein sequence ID" value="TQN41873.1"/>
    <property type="molecule type" value="Genomic_DNA"/>
</dbReference>
<evidence type="ECO:0000313" key="2">
    <source>
        <dbReference type="EMBL" id="TQN41873.1"/>
    </source>
</evidence>
<feature type="domain" description="N-acetyltransferase" evidence="1">
    <location>
        <begin position="201"/>
        <end position="334"/>
    </location>
</feature>
<protein>
    <submittedName>
        <fullName evidence="2">Acetyltransferase (GNAT) family protein</fullName>
    </submittedName>
</protein>
<comment type="caution">
    <text evidence="2">The sequence shown here is derived from an EMBL/GenBank/DDBJ whole genome shotgun (WGS) entry which is preliminary data.</text>
</comment>
<keyword evidence="2" id="KW-0808">Transferase</keyword>
<organism evidence="2 3">
    <name type="scientific">Blastococcus colisei</name>
    <dbReference type="NCBI Taxonomy" id="1564162"/>
    <lineage>
        <taxon>Bacteria</taxon>
        <taxon>Bacillati</taxon>
        <taxon>Actinomycetota</taxon>
        <taxon>Actinomycetes</taxon>
        <taxon>Geodermatophilales</taxon>
        <taxon>Geodermatophilaceae</taxon>
        <taxon>Blastococcus</taxon>
    </lineage>
</organism>
<dbReference type="InterPro" id="IPR016181">
    <property type="entry name" value="Acyl_CoA_acyltransferase"/>
</dbReference>
<evidence type="ECO:0000313" key="3">
    <source>
        <dbReference type="Proteomes" id="UP000319865"/>
    </source>
</evidence>
<keyword evidence="3" id="KW-1185">Reference proteome</keyword>
<reference evidence="2 3" key="1">
    <citation type="submission" date="2019-06" db="EMBL/GenBank/DDBJ databases">
        <title>Sequencing the genomes of 1000 actinobacteria strains.</title>
        <authorList>
            <person name="Klenk H.-P."/>
        </authorList>
    </citation>
    <scope>NUCLEOTIDE SEQUENCE [LARGE SCALE GENOMIC DNA]</scope>
    <source>
        <strain evidence="2 3">DSM 46837</strain>
    </source>
</reference>
<dbReference type="Pfam" id="PF06108">
    <property type="entry name" value="DUF952"/>
    <property type="match status" value="1"/>
</dbReference>
<dbReference type="InterPro" id="IPR009297">
    <property type="entry name" value="DUF952"/>
</dbReference>
<dbReference type="Proteomes" id="UP000319865">
    <property type="component" value="Unassembled WGS sequence"/>
</dbReference>
<dbReference type="SUPFAM" id="SSF55729">
    <property type="entry name" value="Acyl-CoA N-acyltransferases (Nat)"/>
    <property type="match status" value="1"/>
</dbReference>
<dbReference type="Gene3D" id="3.40.630.30">
    <property type="match status" value="1"/>
</dbReference>
<gene>
    <name evidence="2" type="ORF">FHU33_1258</name>
</gene>
<dbReference type="InterPro" id="IPR000182">
    <property type="entry name" value="GNAT_dom"/>
</dbReference>
<dbReference type="AlphaFoldDB" id="A0A543PCR1"/>
<evidence type="ECO:0000259" key="1">
    <source>
        <dbReference type="PROSITE" id="PS51186"/>
    </source>
</evidence>
<dbReference type="CDD" id="cd04301">
    <property type="entry name" value="NAT_SF"/>
    <property type="match status" value="1"/>
</dbReference>
<proteinExistence type="predicted"/>
<name>A0A543PCR1_9ACTN</name>
<sequence length="334" mass="35688">MHLSTPEQVHLPAQALYPGRRDLVLLVVDPARLTDPVRTEPGVPADPDGRLFPHLYGPLPVSAVVAVVPYRPPVAPVLPAPDDVLGRTVAFYASLPVRRAVGVGDVPGGVAVLDPDFPHSRDNNRLVLTEPVDAGTIEAAAGEVAGNAGWPHQAAQMLWPGAADVAGELTRRGWEAEELLLMARRPDGLPGAERAEVVDQGEVRELWDRSWRRGLADLGPDLDRVVAQLIGREQLNDRVVAVSDVVVREGGRVVAAGQLRVDGATAAVESVMTDPAVRGRGYADAVLARSLDLAGRAGCDLVVLEAAADDWPRHWYARRGFETVGVSWSLSRPA</sequence>
<dbReference type="Pfam" id="PF00583">
    <property type="entry name" value="Acetyltransf_1"/>
    <property type="match status" value="1"/>
</dbReference>
<dbReference type="GO" id="GO:0016747">
    <property type="term" value="F:acyltransferase activity, transferring groups other than amino-acyl groups"/>
    <property type="evidence" value="ECO:0007669"/>
    <property type="project" value="InterPro"/>
</dbReference>
<dbReference type="Gene3D" id="3.20.170.20">
    <property type="entry name" value="Protein of unknown function DUF952"/>
    <property type="match status" value="1"/>
</dbReference>
<dbReference type="SUPFAM" id="SSF56399">
    <property type="entry name" value="ADP-ribosylation"/>
    <property type="match status" value="1"/>
</dbReference>
<accession>A0A543PCR1</accession>